<comment type="caution">
    <text evidence="2">The sequence shown here is derived from an EMBL/GenBank/DDBJ whole genome shotgun (WGS) entry which is preliminary data.</text>
</comment>
<feature type="non-terminal residue" evidence="2">
    <location>
        <position position="1"/>
    </location>
</feature>
<name>A0ABD3PF27_9STRA</name>
<dbReference type="PANTHER" id="PTHR20883:SF46">
    <property type="entry name" value="PHYTANOYL-COA HYDROXYLASE"/>
    <property type="match status" value="1"/>
</dbReference>
<reference evidence="2 3" key="1">
    <citation type="journal article" date="2020" name="G3 (Bethesda)">
        <title>Improved Reference Genome for Cyclotella cryptica CCMP332, a Model for Cell Wall Morphogenesis, Salinity Adaptation, and Lipid Production in Diatoms (Bacillariophyta).</title>
        <authorList>
            <person name="Roberts W.R."/>
            <person name="Downey K.M."/>
            <person name="Ruck E.C."/>
            <person name="Traller J.C."/>
            <person name="Alverson A.J."/>
        </authorList>
    </citation>
    <scope>NUCLEOTIDE SEQUENCE [LARGE SCALE GENOMIC DNA]</scope>
    <source>
        <strain evidence="2 3">CCMP332</strain>
    </source>
</reference>
<dbReference type="AlphaFoldDB" id="A0ABD3PF27"/>
<gene>
    <name evidence="2" type="ORF">HJC23_007946</name>
</gene>
<dbReference type="InterPro" id="IPR008775">
    <property type="entry name" value="Phytyl_CoA_dOase-like"/>
</dbReference>
<dbReference type="Gene3D" id="2.60.120.620">
    <property type="entry name" value="q2cbj1_9rhob like domain"/>
    <property type="match status" value="1"/>
</dbReference>
<evidence type="ECO:0008006" key="4">
    <source>
        <dbReference type="Google" id="ProtNLM"/>
    </source>
</evidence>
<dbReference type="EMBL" id="JABMIG020000224">
    <property type="protein sequence ID" value="KAL3785025.1"/>
    <property type="molecule type" value="Genomic_DNA"/>
</dbReference>
<sequence>YVLTEEQIRSFHDEGCVTLPDVLTEHEVSEIEKVFENFLNREIHVPGKDFCDMSKPFGTPFESWSIVNCMLPTRYHPPFQNNIFERITSKIVKQIHPNLDMVKDYDQLLNKRPGKSDAVFAWHQDMGYWPAPEVLGVKETNTCTFSLAIDDSTEENGCLRYVPGSQISRTLRQHTPLSGSRDEGHALKLEVDESKGDMIKLAPCKRGGVTVHDEWVVHGSSGNMCKDRQRRTYVLAYRPRVVVEAERRLGFTHSHNDNVNWDTFDDGHVKKNESS</sequence>
<proteinExistence type="predicted"/>
<dbReference type="Pfam" id="PF05721">
    <property type="entry name" value="PhyH"/>
    <property type="match status" value="1"/>
</dbReference>
<protein>
    <recommendedName>
        <fullName evidence="4">Phytanoyl-CoA dioxygenase family protein</fullName>
    </recommendedName>
</protein>
<evidence type="ECO:0000256" key="1">
    <source>
        <dbReference type="ARBA" id="ARBA00001962"/>
    </source>
</evidence>
<organism evidence="2 3">
    <name type="scientific">Cyclotella cryptica</name>
    <dbReference type="NCBI Taxonomy" id="29204"/>
    <lineage>
        <taxon>Eukaryota</taxon>
        <taxon>Sar</taxon>
        <taxon>Stramenopiles</taxon>
        <taxon>Ochrophyta</taxon>
        <taxon>Bacillariophyta</taxon>
        <taxon>Coscinodiscophyceae</taxon>
        <taxon>Thalassiosirophycidae</taxon>
        <taxon>Stephanodiscales</taxon>
        <taxon>Stephanodiscaceae</taxon>
        <taxon>Cyclotella</taxon>
    </lineage>
</organism>
<evidence type="ECO:0000313" key="2">
    <source>
        <dbReference type="EMBL" id="KAL3785025.1"/>
    </source>
</evidence>
<evidence type="ECO:0000313" key="3">
    <source>
        <dbReference type="Proteomes" id="UP001516023"/>
    </source>
</evidence>
<keyword evidence="3" id="KW-1185">Reference proteome</keyword>
<dbReference type="SUPFAM" id="SSF51197">
    <property type="entry name" value="Clavaminate synthase-like"/>
    <property type="match status" value="1"/>
</dbReference>
<dbReference type="PANTHER" id="PTHR20883">
    <property type="entry name" value="PHYTANOYL-COA DIOXYGENASE DOMAIN CONTAINING 1"/>
    <property type="match status" value="1"/>
</dbReference>
<accession>A0ABD3PF27</accession>
<comment type="cofactor">
    <cofactor evidence="1">
        <name>Fe cation</name>
        <dbReference type="ChEBI" id="CHEBI:24875"/>
    </cofactor>
</comment>
<dbReference type="Proteomes" id="UP001516023">
    <property type="component" value="Unassembled WGS sequence"/>
</dbReference>